<gene>
    <name evidence="2" type="ORF">GCM10025770_30070</name>
</gene>
<evidence type="ECO:0000313" key="2">
    <source>
        <dbReference type="EMBL" id="GAA5169044.1"/>
    </source>
</evidence>
<feature type="transmembrane region" description="Helical" evidence="1">
    <location>
        <begin position="402"/>
        <end position="422"/>
    </location>
</feature>
<dbReference type="RefSeq" id="WP_345533917.1">
    <property type="nucleotide sequence ID" value="NZ_BAABLD010000011.1"/>
</dbReference>
<protein>
    <recommendedName>
        <fullName evidence="4">Glycosyltransferase</fullName>
    </recommendedName>
</protein>
<dbReference type="InterPro" id="IPR029044">
    <property type="entry name" value="Nucleotide-diphossugar_trans"/>
</dbReference>
<evidence type="ECO:0000313" key="3">
    <source>
        <dbReference type="Proteomes" id="UP001500547"/>
    </source>
</evidence>
<name>A0ABP9QXT8_9RHOO</name>
<evidence type="ECO:0000256" key="1">
    <source>
        <dbReference type="SAM" id="Phobius"/>
    </source>
</evidence>
<proteinExistence type="predicted"/>
<keyword evidence="1" id="KW-0812">Transmembrane</keyword>
<comment type="caution">
    <text evidence="2">The sequence shown here is derived from an EMBL/GenBank/DDBJ whole genome shotgun (WGS) entry which is preliminary data.</text>
</comment>
<sequence length="516" mass="55059">MQYDSSGMGMRLDYREVWAAPLWRALALACGLITSIAHAQGEDLPLAIAPHLDAHAPAAGSAPVAQAEHATPVVLQLSAQLAQPVDNAPPADKVNPVAAPATPPAPSGRGLWTFTFWFALLLLIGIAARDSMRVMLQILWQPAPPRARLPYASWPSICLSFSANDAESLEQTLWRIRDLDYPPERLLVVALIDMASESALATLKAARPQMRSEVIASPLDTQLEPVRQCFAAGLQHGRGDIVMTIPAGEPIDSQSLKQAAEAFLDPTLGALLGYLPPGTPGDQGIAARLGRLQRRATTQLDLPPPQSVPPGTGLVAIRRGCVQSASIDPTLPNGTLSVLLDIEAAAWRISLQPAQIAAGAPMQDWDSRAKWLRRRARARIESNAAVRLFGLLRHGRFAGEPGPMLTLLWIAVLLASLLRFFMGDIFSAAIGLAACMACAFGVEARPASLLALGILLRTTGRNPAAILSAFAPVVFLHDLQVTLRQTIRSVMTRLRPGKATATARASELGAPSVTTH</sequence>
<keyword evidence="3" id="KW-1185">Reference proteome</keyword>
<keyword evidence="1" id="KW-1133">Transmembrane helix</keyword>
<reference evidence="3" key="1">
    <citation type="journal article" date="2019" name="Int. J. Syst. Evol. Microbiol.">
        <title>The Global Catalogue of Microorganisms (GCM) 10K type strain sequencing project: providing services to taxonomists for standard genome sequencing and annotation.</title>
        <authorList>
            <consortium name="The Broad Institute Genomics Platform"/>
            <consortium name="The Broad Institute Genome Sequencing Center for Infectious Disease"/>
            <person name="Wu L."/>
            <person name="Ma J."/>
        </authorList>
    </citation>
    <scope>NUCLEOTIDE SEQUENCE [LARGE SCALE GENOMIC DNA]</scope>
    <source>
        <strain evidence="3">JCM 18715</strain>
    </source>
</reference>
<keyword evidence="1" id="KW-0472">Membrane</keyword>
<evidence type="ECO:0008006" key="4">
    <source>
        <dbReference type="Google" id="ProtNLM"/>
    </source>
</evidence>
<organism evidence="2 3">
    <name type="scientific">Viridibacterium curvum</name>
    <dbReference type="NCBI Taxonomy" id="1101404"/>
    <lineage>
        <taxon>Bacteria</taxon>
        <taxon>Pseudomonadati</taxon>
        <taxon>Pseudomonadota</taxon>
        <taxon>Betaproteobacteria</taxon>
        <taxon>Rhodocyclales</taxon>
        <taxon>Rhodocyclaceae</taxon>
        <taxon>Viridibacterium</taxon>
    </lineage>
</organism>
<accession>A0ABP9QXT8</accession>
<dbReference type="Proteomes" id="UP001500547">
    <property type="component" value="Unassembled WGS sequence"/>
</dbReference>
<feature type="transmembrane region" description="Helical" evidence="1">
    <location>
        <begin position="428"/>
        <end position="456"/>
    </location>
</feature>
<dbReference type="SUPFAM" id="SSF53448">
    <property type="entry name" value="Nucleotide-diphospho-sugar transferases"/>
    <property type="match status" value="1"/>
</dbReference>
<dbReference type="EMBL" id="BAABLD010000011">
    <property type="protein sequence ID" value="GAA5169044.1"/>
    <property type="molecule type" value="Genomic_DNA"/>
</dbReference>